<feature type="domain" description="Flagellar hook-associated protein FlgK helical" evidence="9">
    <location>
        <begin position="85"/>
        <end position="312"/>
    </location>
</feature>
<protein>
    <recommendedName>
        <fullName evidence="4">Flagellar hook-associated protein 1</fullName>
    </recommendedName>
</protein>
<evidence type="ECO:0000256" key="5">
    <source>
        <dbReference type="ARBA" id="ARBA00022525"/>
    </source>
</evidence>
<dbReference type="Pfam" id="PF22638">
    <property type="entry name" value="FlgK_D1"/>
    <property type="match status" value="1"/>
</dbReference>
<sequence length="478" mass="49902">MAISSAFNIASGGLTATARMAEVVSSNLSNVMTDGYGVREINLSSGLLGGVKIDGISRIVDQSTLRERRNAEADVGAQQRGATALSQLEQAFGTVGDESGVVGRLAALEQSLISASSNPSSEQRLETVLSRLQDVATAMRSDADAIQSQRLMADQAIASDVDTLNTTLQQIEKLNADVLRLVGAGNDPSSAIDARQNAIDKLTSIVALTEIDRGNGQVALYTKNGIALIDGSPATFGFAPVGTIVADMILASGGLSGVTLNGAPLDLGDGYGRMKGGSLEAAFVLRDETLVELQTNLDEIAADLMQRFESSTTDPTLTAGDPGLFTDRGAAFDPLNITGLSSRLTVQASVAPSQGGALSRLRDGVNAITTGPVGETAQIERWLNALNDPVALPSGGTAKSGIGHASEQINIIGRLRLDAEERLGFETARFDSLKSAELAGGVDSDQELQRLLQIEQSYAANARVLQTLDAMMSRLLEI</sequence>
<dbReference type="EMBL" id="JACIJM010000002">
    <property type="protein sequence ID" value="MBB5721111.1"/>
    <property type="molecule type" value="Genomic_DNA"/>
</dbReference>
<evidence type="ECO:0000256" key="4">
    <source>
        <dbReference type="ARBA" id="ARBA00016244"/>
    </source>
</evidence>
<keyword evidence="10" id="KW-0966">Cell projection</keyword>
<evidence type="ECO:0000313" key="11">
    <source>
        <dbReference type="Proteomes" id="UP000535415"/>
    </source>
</evidence>
<dbReference type="InterPro" id="IPR053927">
    <property type="entry name" value="FlgK_helical"/>
</dbReference>
<accession>A0A7W9BIU3</accession>
<evidence type="ECO:0000256" key="2">
    <source>
        <dbReference type="ARBA" id="ARBA00004613"/>
    </source>
</evidence>
<dbReference type="InterPro" id="IPR002371">
    <property type="entry name" value="FlgK"/>
</dbReference>
<dbReference type="Pfam" id="PF00460">
    <property type="entry name" value="Flg_bb_rod"/>
    <property type="match status" value="1"/>
</dbReference>
<comment type="caution">
    <text evidence="10">The sequence shown here is derived from an EMBL/GenBank/DDBJ whole genome shotgun (WGS) entry which is preliminary data.</text>
</comment>
<dbReference type="NCBIfam" id="TIGR02492">
    <property type="entry name" value="flgK_ends"/>
    <property type="match status" value="1"/>
</dbReference>
<keyword evidence="10" id="KW-0282">Flagellum</keyword>
<evidence type="ECO:0000259" key="8">
    <source>
        <dbReference type="Pfam" id="PF06429"/>
    </source>
</evidence>
<evidence type="ECO:0000256" key="3">
    <source>
        <dbReference type="ARBA" id="ARBA00009677"/>
    </source>
</evidence>
<feature type="domain" description="Flagellar basal-body/hook protein C-terminal" evidence="8">
    <location>
        <begin position="441"/>
        <end position="477"/>
    </location>
</feature>
<evidence type="ECO:0000259" key="9">
    <source>
        <dbReference type="Pfam" id="PF22638"/>
    </source>
</evidence>
<dbReference type="GO" id="GO:0005198">
    <property type="term" value="F:structural molecule activity"/>
    <property type="evidence" value="ECO:0007669"/>
    <property type="project" value="InterPro"/>
</dbReference>
<dbReference type="PANTHER" id="PTHR30033">
    <property type="entry name" value="FLAGELLAR HOOK-ASSOCIATED PROTEIN 1"/>
    <property type="match status" value="1"/>
</dbReference>
<evidence type="ECO:0000259" key="7">
    <source>
        <dbReference type="Pfam" id="PF00460"/>
    </source>
</evidence>
<evidence type="ECO:0000256" key="6">
    <source>
        <dbReference type="ARBA" id="ARBA00023143"/>
    </source>
</evidence>
<dbReference type="GO" id="GO:0005576">
    <property type="term" value="C:extracellular region"/>
    <property type="evidence" value="ECO:0007669"/>
    <property type="project" value="UniProtKB-SubCell"/>
</dbReference>
<dbReference type="InterPro" id="IPR001444">
    <property type="entry name" value="Flag_bb_rod_N"/>
</dbReference>
<comment type="similarity">
    <text evidence="3">Belongs to the flagella basal body rod proteins family.</text>
</comment>
<keyword evidence="11" id="KW-1185">Reference proteome</keyword>
<dbReference type="GO" id="GO:0044780">
    <property type="term" value="P:bacterial-type flagellum assembly"/>
    <property type="evidence" value="ECO:0007669"/>
    <property type="project" value="InterPro"/>
</dbReference>
<dbReference type="Proteomes" id="UP000535415">
    <property type="component" value="Unassembled WGS sequence"/>
</dbReference>
<dbReference type="GO" id="GO:0009425">
    <property type="term" value="C:bacterial-type flagellum basal body"/>
    <property type="evidence" value="ECO:0007669"/>
    <property type="project" value="UniProtKB-SubCell"/>
</dbReference>
<feature type="domain" description="Flagellar basal body rod protein N-terminal" evidence="7">
    <location>
        <begin position="7"/>
        <end position="36"/>
    </location>
</feature>
<keyword evidence="5" id="KW-0964">Secreted</keyword>
<dbReference type="PANTHER" id="PTHR30033:SF1">
    <property type="entry name" value="FLAGELLAR HOOK-ASSOCIATED PROTEIN 1"/>
    <property type="match status" value="1"/>
</dbReference>
<gene>
    <name evidence="10" type="ORF">FHS72_000718</name>
</gene>
<organism evidence="10 11">
    <name type="scientific">Yoonia ponticola</name>
    <dbReference type="NCBI Taxonomy" id="1524255"/>
    <lineage>
        <taxon>Bacteria</taxon>
        <taxon>Pseudomonadati</taxon>
        <taxon>Pseudomonadota</taxon>
        <taxon>Alphaproteobacteria</taxon>
        <taxon>Rhodobacterales</taxon>
        <taxon>Paracoccaceae</taxon>
        <taxon>Yoonia</taxon>
    </lineage>
</organism>
<name>A0A7W9BIU3_9RHOB</name>
<dbReference type="Pfam" id="PF06429">
    <property type="entry name" value="Flg_bbr_C"/>
    <property type="match status" value="1"/>
</dbReference>
<dbReference type="AlphaFoldDB" id="A0A7W9BIU3"/>
<dbReference type="RefSeq" id="WP_183525688.1">
    <property type="nucleotide sequence ID" value="NZ_JACIJM010000002.1"/>
</dbReference>
<dbReference type="GO" id="GO:0009424">
    <property type="term" value="C:bacterial-type flagellum hook"/>
    <property type="evidence" value="ECO:0007669"/>
    <property type="project" value="InterPro"/>
</dbReference>
<evidence type="ECO:0000313" key="10">
    <source>
        <dbReference type="EMBL" id="MBB5721111.1"/>
    </source>
</evidence>
<dbReference type="SUPFAM" id="SSF64518">
    <property type="entry name" value="Phase 1 flagellin"/>
    <property type="match status" value="1"/>
</dbReference>
<evidence type="ECO:0000256" key="1">
    <source>
        <dbReference type="ARBA" id="ARBA00004117"/>
    </source>
</evidence>
<keyword evidence="6" id="KW-0975">Bacterial flagellum</keyword>
<comment type="subcellular location">
    <subcellularLocation>
        <location evidence="1">Bacterial flagellum basal body</location>
    </subcellularLocation>
    <subcellularLocation>
        <location evidence="2">Secreted</location>
    </subcellularLocation>
</comment>
<reference evidence="10 11" key="1">
    <citation type="submission" date="2020-08" db="EMBL/GenBank/DDBJ databases">
        <title>Genomic Encyclopedia of Type Strains, Phase IV (KMG-IV): sequencing the most valuable type-strain genomes for metagenomic binning, comparative biology and taxonomic classification.</title>
        <authorList>
            <person name="Goeker M."/>
        </authorList>
    </citation>
    <scope>NUCLEOTIDE SEQUENCE [LARGE SCALE GENOMIC DNA]</scope>
    <source>
        <strain evidence="10 11">DSM 101064</strain>
    </source>
</reference>
<dbReference type="InterPro" id="IPR010930">
    <property type="entry name" value="Flg_bb/hook_C_dom"/>
</dbReference>
<proteinExistence type="inferred from homology"/>
<keyword evidence="10" id="KW-0969">Cilium</keyword>